<evidence type="ECO:0000313" key="1">
    <source>
        <dbReference type="EMBL" id="SVA36776.1"/>
    </source>
</evidence>
<sequence length="25" mass="3073">QVLEKFKNSIYLKILNRELIKKKLL</sequence>
<protein>
    <submittedName>
        <fullName evidence="1">Uncharacterized protein</fullName>
    </submittedName>
</protein>
<feature type="non-terminal residue" evidence="1">
    <location>
        <position position="1"/>
    </location>
</feature>
<proteinExistence type="predicted"/>
<name>A0A381V8Q9_9ZZZZ</name>
<gene>
    <name evidence="1" type="ORF">METZ01_LOCUS89630</name>
</gene>
<dbReference type="AlphaFoldDB" id="A0A381V8Q9"/>
<dbReference type="EMBL" id="UINC01008159">
    <property type="protein sequence ID" value="SVA36776.1"/>
    <property type="molecule type" value="Genomic_DNA"/>
</dbReference>
<accession>A0A381V8Q9</accession>
<organism evidence="1">
    <name type="scientific">marine metagenome</name>
    <dbReference type="NCBI Taxonomy" id="408172"/>
    <lineage>
        <taxon>unclassified sequences</taxon>
        <taxon>metagenomes</taxon>
        <taxon>ecological metagenomes</taxon>
    </lineage>
</organism>
<reference evidence="1" key="1">
    <citation type="submission" date="2018-05" db="EMBL/GenBank/DDBJ databases">
        <authorList>
            <person name="Lanie J.A."/>
            <person name="Ng W.-L."/>
            <person name="Kazmierczak K.M."/>
            <person name="Andrzejewski T.M."/>
            <person name="Davidsen T.M."/>
            <person name="Wayne K.J."/>
            <person name="Tettelin H."/>
            <person name="Glass J.I."/>
            <person name="Rusch D."/>
            <person name="Podicherti R."/>
            <person name="Tsui H.-C.T."/>
            <person name="Winkler M.E."/>
        </authorList>
    </citation>
    <scope>NUCLEOTIDE SEQUENCE</scope>
</reference>
<feature type="non-terminal residue" evidence="1">
    <location>
        <position position="25"/>
    </location>
</feature>